<dbReference type="AlphaFoldDB" id="A0AAE0YFS2"/>
<name>A0AAE0YFS2_9GAST</name>
<protein>
    <submittedName>
        <fullName evidence="1">Uncharacterized protein</fullName>
    </submittedName>
</protein>
<dbReference type="Proteomes" id="UP001283361">
    <property type="component" value="Unassembled WGS sequence"/>
</dbReference>
<proteinExistence type="predicted"/>
<evidence type="ECO:0000313" key="2">
    <source>
        <dbReference type="Proteomes" id="UP001283361"/>
    </source>
</evidence>
<accession>A0AAE0YFS2</accession>
<gene>
    <name evidence="1" type="ORF">RRG08_030395</name>
</gene>
<sequence>MMPVGKMANRAETMYCTKCSPQGVKLCRFWLGGKSVAVVIIKDDRAESNDRHSRIPRMRNECKQPRRDKCASVSGILTNPPGEESASNDKVEVTTVMRLNSHKLDMLLPSWEQRESDKWQGFISTPCTIGLCYTTVNDSRVEGYEISGYFQSPGPSVGYANPS</sequence>
<reference evidence="1" key="1">
    <citation type="journal article" date="2023" name="G3 (Bethesda)">
        <title>A reference genome for the long-term kleptoplast-retaining sea slug Elysia crispata morphotype clarki.</title>
        <authorList>
            <person name="Eastman K.E."/>
            <person name="Pendleton A.L."/>
            <person name="Shaikh M.A."/>
            <person name="Suttiyut T."/>
            <person name="Ogas R."/>
            <person name="Tomko P."/>
            <person name="Gavelis G."/>
            <person name="Widhalm J.R."/>
            <person name="Wisecaver J.H."/>
        </authorList>
    </citation>
    <scope>NUCLEOTIDE SEQUENCE</scope>
    <source>
        <strain evidence="1">ECLA1</strain>
    </source>
</reference>
<keyword evidence="2" id="KW-1185">Reference proteome</keyword>
<dbReference type="EMBL" id="JAWDGP010006267">
    <property type="protein sequence ID" value="KAK3744312.1"/>
    <property type="molecule type" value="Genomic_DNA"/>
</dbReference>
<comment type="caution">
    <text evidence="1">The sequence shown here is derived from an EMBL/GenBank/DDBJ whole genome shotgun (WGS) entry which is preliminary data.</text>
</comment>
<organism evidence="1 2">
    <name type="scientific">Elysia crispata</name>
    <name type="common">lettuce slug</name>
    <dbReference type="NCBI Taxonomy" id="231223"/>
    <lineage>
        <taxon>Eukaryota</taxon>
        <taxon>Metazoa</taxon>
        <taxon>Spiralia</taxon>
        <taxon>Lophotrochozoa</taxon>
        <taxon>Mollusca</taxon>
        <taxon>Gastropoda</taxon>
        <taxon>Heterobranchia</taxon>
        <taxon>Euthyneura</taxon>
        <taxon>Panpulmonata</taxon>
        <taxon>Sacoglossa</taxon>
        <taxon>Placobranchoidea</taxon>
        <taxon>Plakobranchidae</taxon>
        <taxon>Elysia</taxon>
    </lineage>
</organism>
<evidence type="ECO:0000313" key="1">
    <source>
        <dbReference type="EMBL" id="KAK3744312.1"/>
    </source>
</evidence>